<proteinExistence type="predicted"/>
<sequence>MSIQIVGSPISSVRRGNNVRISNPINHRIWVAQQFGQNWVLQLVMPNDEWNREGTETFDQWAVSIEEEMFIGFTISNIDRDLHVCVEGHELSLLRLVVQDKFSLDKCSFQSERHHGFYGFHLYHSSTESYVSGFPIPSTWRKPDVHICNPINDMIWAAQTSEQHWILQLVMPYDEWSRERIETFDQWAVIIENEKIIGFTTKWSNRDLHVCVKGHKISELRLVVQDKFSLDKCSFQSVRHPGFHGFHLYHSKTNSYVSFNYDEHSFRFIGSRRGKWGVPPMESSSWVFR</sequence>
<dbReference type="EMBL" id="CAWYQH010000141">
    <property type="protein sequence ID" value="CAK8694663.1"/>
    <property type="molecule type" value="Genomic_DNA"/>
</dbReference>
<reference evidence="1 2" key="1">
    <citation type="submission" date="2024-02" db="EMBL/GenBank/DDBJ databases">
        <authorList>
            <person name="Daric V."/>
            <person name="Darras S."/>
        </authorList>
    </citation>
    <scope>NUCLEOTIDE SEQUENCE [LARGE SCALE GENOMIC DNA]</scope>
</reference>
<evidence type="ECO:0000313" key="2">
    <source>
        <dbReference type="Proteomes" id="UP001642483"/>
    </source>
</evidence>
<name>A0ABP0GTM6_CLALP</name>
<gene>
    <name evidence="1" type="ORF">CVLEPA_LOCUS28017</name>
</gene>
<comment type="caution">
    <text evidence="1">The sequence shown here is derived from an EMBL/GenBank/DDBJ whole genome shotgun (WGS) entry which is preliminary data.</text>
</comment>
<accession>A0ABP0GTM6</accession>
<protein>
    <submittedName>
        <fullName evidence="1">Uncharacterized protein</fullName>
    </submittedName>
</protein>
<organism evidence="1 2">
    <name type="scientific">Clavelina lepadiformis</name>
    <name type="common">Light-bulb sea squirt</name>
    <name type="synonym">Ascidia lepadiformis</name>
    <dbReference type="NCBI Taxonomy" id="159417"/>
    <lineage>
        <taxon>Eukaryota</taxon>
        <taxon>Metazoa</taxon>
        <taxon>Chordata</taxon>
        <taxon>Tunicata</taxon>
        <taxon>Ascidiacea</taxon>
        <taxon>Aplousobranchia</taxon>
        <taxon>Clavelinidae</taxon>
        <taxon>Clavelina</taxon>
    </lineage>
</organism>
<evidence type="ECO:0000313" key="1">
    <source>
        <dbReference type="EMBL" id="CAK8694663.1"/>
    </source>
</evidence>
<keyword evidence="2" id="KW-1185">Reference proteome</keyword>
<dbReference type="Proteomes" id="UP001642483">
    <property type="component" value="Unassembled WGS sequence"/>
</dbReference>